<dbReference type="AlphaFoldDB" id="A0A7C5YW07"/>
<keyword evidence="2 5" id="KW-0808">Transferase</keyword>
<keyword evidence="3 5" id="KW-0949">S-adenosyl-L-methionine</keyword>
<comment type="caution">
    <text evidence="6">The sequence shown here is derived from an EMBL/GenBank/DDBJ whole genome shotgun (WGS) entry which is preliminary data.</text>
</comment>
<protein>
    <submittedName>
        <fullName evidence="6">Uncharacterized protein</fullName>
    </submittedName>
</protein>
<evidence type="ECO:0000256" key="1">
    <source>
        <dbReference type="ARBA" id="ARBA00022603"/>
    </source>
</evidence>
<dbReference type="EMBL" id="DRUB01000055">
    <property type="protein sequence ID" value="HHR95815.1"/>
    <property type="molecule type" value="Genomic_DNA"/>
</dbReference>
<dbReference type="Pfam" id="PF00398">
    <property type="entry name" value="RrnaAD"/>
    <property type="match status" value="1"/>
</dbReference>
<dbReference type="SUPFAM" id="SSF53335">
    <property type="entry name" value="S-adenosyl-L-methionine-dependent methyltransferases"/>
    <property type="match status" value="1"/>
</dbReference>
<name>A0A7C5YW07_9CREN</name>
<evidence type="ECO:0000256" key="4">
    <source>
        <dbReference type="ARBA" id="ARBA00022884"/>
    </source>
</evidence>
<sequence>MLLIDLFLKPGTKNYGKLSILMQILFEINIMRIIPSTLFRPKPQVSSAIILLRRKKRV</sequence>
<organism evidence="6">
    <name type="scientific">Ignisphaera aggregans</name>
    <dbReference type="NCBI Taxonomy" id="334771"/>
    <lineage>
        <taxon>Archaea</taxon>
        <taxon>Thermoproteota</taxon>
        <taxon>Thermoprotei</taxon>
        <taxon>Desulfurococcales</taxon>
        <taxon>Desulfurococcaceae</taxon>
        <taxon>Ignisphaera</taxon>
    </lineage>
</organism>
<comment type="caution">
    <text evidence="5">Lacks conserved residue(s) required for the propagation of feature annotation.</text>
</comment>
<dbReference type="Gene3D" id="3.40.50.150">
    <property type="entry name" value="Vaccinia Virus protein VP39"/>
    <property type="match status" value="1"/>
</dbReference>
<dbReference type="InterPro" id="IPR029063">
    <property type="entry name" value="SAM-dependent_MTases_sf"/>
</dbReference>
<keyword evidence="1 5" id="KW-0489">Methyltransferase</keyword>
<comment type="similarity">
    <text evidence="5">Belongs to the class I-like SAM-binding methyltransferase superfamily. rRNA adenine N(6)-methyltransferase family.</text>
</comment>
<feature type="binding site" evidence="5">
    <location>
        <position position="1"/>
    </location>
    <ligand>
        <name>S-adenosyl-L-methionine</name>
        <dbReference type="ChEBI" id="CHEBI:59789"/>
    </ligand>
</feature>
<dbReference type="GO" id="GO:0000179">
    <property type="term" value="F:rRNA (adenine-N6,N6-)-dimethyltransferase activity"/>
    <property type="evidence" value="ECO:0007669"/>
    <property type="project" value="UniProtKB-UniRule"/>
</dbReference>
<evidence type="ECO:0000256" key="2">
    <source>
        <dbReference type="ARBA" id="ARBA00022679"/>
    </source>
</evidence>
<accession>A0A7C5YW07</accession>
<dbReference type="GO" id="GO:0003723">
    <property type="term" value="F:RNA binding"/>
    <property type="evidence" value="ECO:0007669"/>
    <property type="project" value="UniProtKB-UniRule"/>
</dbReference>
<evidence type="ECO:0000256" key="5">
    <source>
        <dbReference type="PROSITE-ProRule" id="PRU01026"/>
    </source>
</evidence>
<evidence type="ECO:0000313" key="6">
    <source>
        <dbReference type="EMBL" id="HHR95815.1"/>
    </source>
</evidence>
<proteinExistence type="inferred from homology"/>
<reference evidence="6" key="1">
    <citation type="journal article" date="2020" name="mSystems">
        <title>Genome- and Community-Level Interaction Insights into Carbon Utilization and Element Cycling Functions of Hydrothermarchaeota in Hydrothermal Sediment.</title>
        <authorList>
            <person name="Zhou Z."/>
            <person name="Liu Y."/>
            <person name="Xu W."/>
            <person name="Pan J."/>
            <person name="Luo Z.H."/>
            <person name="Li M."/>
        </authorList>
    </citation>
    <scope>NUCLEOTIDE SEQUENCE [LARGE SCALE GENOMIC DNA]</scope>
    <source>
        <strain evidence="6">SpSt-1</strain>
    </source>
</reference>
<dbReference type="InterPro" id="IPR001737">
    <property type="entry name" value="KsgA/Erm"/>
</dbReference>
<evidence type="ECO:0000256" key="3">
    <source>
        <dbReference type="ARBA" id="ARBA00022691"/>
    </source>
</evidence>
<gene>
    <name evidence="6" type="ORF">ENL47_03105</name>
</gene>
<dbReference type="PROSITE" id="PS51689">
    <property type="entry name" value="SAM_RNA_A_N6_MT"/>
    <property type="match status" value="1"/>
</dbReference>
<keyword evidence="4 5" id="KW-0694">RNA-binding</keyword>